<dbReference type="Gene3D" id="2.170.270.10">
    <property type="entry name" value="SET domain"/>
    <property type="match status" value="1"/>
</dbReference>
<evidence type="ECO:0000256" key="3">
    <source>
        <dbReference type="ARBA" id="ARBA00022603"/>
    </source>
</evidence>
<keyword evidence="4 10" id="KW-0808">Transferase</keyword>
<name>D8TTI3_VOLCA</name>
<dbReference type="RefSeq" id="XP_002949759.1">
    <property type="nucleotide sequence ID" value="XM_002949713.1"/>
</dbReference>
<dbReference type="Proteomes" id="UP000001058">
    <property type="component" value="Unassembled WGS sequence"/>
</dbReference>
<evidence type="ECO:0000256" key="4">
    <source>
        <dbReference type="ARBA" id="ARBA00022679"/>
    </source>
</evidence>
<dbReference type="AlphaFoldDB" id="D8TTI3"/>
<evidence type="ECO:0000256" key="1">
    <source>
        <dbReference type="ARBA" id="ARBA00004123"/>
    </source>
</evidence>
<dbReference type="SMART" id="SM00317">
    <property type="entry name" value="SET"/>
    <property type="match status" value="1"/>
</dbReference>
<feature type="non-terminal residue" evidence="10">
    <location>
        <position position="118"/>
    </location>
</feature>
<evidence type="ECO:0000313" key="10">
    <source>
        <dbReference type="EMBL" id="EFJ49311.1"/>
    </source>
</evidence>
<dbReference type="InParanoid" id="D8TTI3"/>
<comment type="subcellular location">
    <subcellularLocation>
        <location evidence="1">Nucleus</location>
    </subcellularLocation>
</comment>
<evidence type="ECO:0000256" key="7">
    <source>
        <dbReference type="ARBA" id="ARBA00023242"/>
    </source>
</evidence>
<dbReference type="GeneID" id="9618824"/>
<evidence type="ECO:0000259" key="9">
    <source>
        <dbReference type="PROSITE" id="PS50280"/>
    </source>
</evidence>
<dbReference type="InterPro" id="IPR046341">
    <property type="entry name" value="SET_dom_sf"/>
</dbReference>
<dbReference type="EMBL" id="GL378336">
    <property type="protein sequence ID" value="EFJ49311.1"/>
    <property type="molecule type" value="Genomic_DNA"/>
</dbReference>
<dbReference type="GO" id="GO:0048188">
    <property type="term" value="C:Set1C/COMPASS complex"/>
    <property type="evidence" value="ECO:0007669"/>
    <property type="project" value="TreeGrafter"/>
</dbReference>
<keyword evidence="3 10" id="KW-0489">Methyltransferase</keyword>
<evidence type="ECO:0000256" key="2">
    <source>
        <dbReference type="ARBA" id="ARBA00012182"/>
    </source>
</evidence>
<dbReference type="eggNOG" id="KOG1080">
    <property type="taxonomic scope" value="Eukaryota"/>
</dbReference>
<feature type="non-terminal residue" evidence="10">
    <location>
        <position position="1"/>
    </location>
</feature>
<dbReference type="Pfam" id="PF00856">
    <property type="entry name" value="SET"/>
    <property type="match status" value="1"/>
</dbReference>
<protein>
    <recommendedName>
        <fullName evidence="2">[histone H3]-lysine(4) N-trimethyltransferase</fullName>
        <ecNumber evidence="2">2.1.1.354</ecNumber>
    </recommendedName>
</protein>
<dbReference type="GO" id="GO:0140999">
    <property type="term" value="F:histone H3K4 trimethyltransferase activity"/>
    <property type="evidence" value="ECO:0007669"/>
    <property type="project" value="UniProtKB-EC"/>
</dbReference>
<dbReference type="PROSITE" id="PS50280">
    <property type="entry name" value="SET"/>
    <property type="match status" value="1"/>
</dbReference>
<keyword evidence="7" id="KW-0539">Nucleus</keyword>
<evidence type="ECO:0000256" key="6">
    <source>
        <dbReference type="ARBA" id="ARBA00022853"/>
    </source>
</evidence>
<evidence type="ECO:0000256" key="5">
    <source>
        <dbReference type="ARBA" id="ARBA00022691"/>
    </source>
</evidence>
<dbReference type="EC" id="2.1.1.354" evidence="2"/>
<gene>
    <name evidence="10" type="ORF">VOLCADRAFT_36134</name>
</gene>
<reference evidence="10 11" key="1">
    <citation type="journal article" date="2010" name="Science">
        <title>Genomic analysis of organismal complexity in the multicellular green alga Volvox carteri.</title>
        <authorList>
            <person name="Prochnik S.E."/>
            <person name="Umen J."/>
            <person name="Nedelcu A.M."/>
            <person name="Hallmann A."/>
            <person name="Miller S.M."/>
            <person name="Nishii I."/>
            <person name="Ferris P."/>
            <person name="Kuo A."/>
            <person name="Mitros T."/>
            <person name="Fritz-Laylin L.K."/>
            <person name="Hellsten U."/>
            <person name="Chapman J."/>
            <person name="Simakov O."/>
            <person name="Rensing S.A."/>
            <person name="Terry A."/>
            <person name="Pangilinan J."/>
            <person name="Kapitonov V."/>
            <person name="Jurka J."/>
            <person name="Salamov A."/>
            <person name="Shapiro H."/>
            <person name="Schmutz J."/>
            <person name="Grimwood J."/>
            <person name="Lindquist E."/>
            <person name="Lucas S."/>
            <person name="Grigoriev I.V."/>
            <person name="Schmitt R."/>
            <person name="Kirk D."/>
            <person name="Rokhsar D.S."/>
        </authorList>
    </citation>
    <scope>NUCLEOTIDE SEQUENCE [LARGE SCALE GENOMIC DNA]</scope>
    <source>
        <strain evidence="11">f. Nagariensis / Eve</strain>
    </source>
</reference>
<dbReference type="InterPro" id="IPR044570">
    <property type="entry name" value="Set1-like"/>
</dbReference>
<keyword evidence="11" id="KW-1185">Reference proteome</keyword>
<dbReference type="InterPro" id="IPR001214">
    <property type="entry name" value="SET_dom"/>
</dbReference>
<feature type="domain" description="SET" evidence="9">
    <location>
        <begin position="1"/>
        <end position="117"/>
    </location>
</feature>
<dbReference type="GO" id="GO:0032259">
    <property type="term" value="P:methylation"/>
    <property type="evidence" value="ECO:0007669"/>
    <property type="project" value="UniProtKB-KW"/>
</dbReference>
<dbReference type="STRING" id="3068.D8TTI3"/>
<organism evidence="11">
    <name type="scientific">Volvox carteri f. nagariensis</name>
    <dbReference type="NCBI Taxonomy" id="3068"/>
    <lineage>
        <taxon>Eukaryota</taxon>
        <taxon>Viridiplantae</taxon>
        <taxon>Chlorophyta</taxon>
        <taxon>core chlorophytes</taxon>
        <taxon>Chlorophyceae</taxon>
        <taxon>CS clade</taxon>
        <taxon>Chlamydomonadales</taxon>
        <taxon>Volvocaceae</taxon>
        <taxon>Volvox</taxon>
    </lineage>
</organism>
<keyword evidence="6" id="KW-0156">Chromatin regulator</keyword>
<dbReference type="KEGG" id="vcn:VOLCADRAFT_36134"/>
<dbReference type="PANTHER" id="PTHR45814:SF2">
    <property type="entry name" value="HISTONE-LYSINE N-METHYLTRANSFERASE SETD1"/>
    <property type="match status" value="1"/>
</dbReference>
<dbReference type="OrthoDB" id="2422440at2759"/>
<dbReference type="SUPFAM" id="SSF82199">
    <property type="entry name" value="SET domain"/>
    <property type="match status" value="1"/>
</dbReference>
<sequence>VRRSGIAQLGVFAAERIPADTLLMEYHGEAVRTSVADLREKRYSAAGLGCYLFNPGGLPDEAVVLDATHRGNIMRFVNHSCGPNCVSRTVVIEGQRRIFLFSLHELHPGTELTYDYKL</sequence>
<comment type="catalytic activity">
    <reaction evidence="8">
        <text>L-lysyl(4)-[histone H3] + 3 S-adenosyl-L-methionine = N(6),N(6),N(6)-trimethyl-L-lysyl(4)-[histone H3] + 3 S-adenosyl-L-homocysteine + 3 H(+)</text>
        <dbReference type="Rhea" id="RHEA:60260"/>
        <dbReference type="Rhea" id="RHEA-COMP:15537"/>
        <dbReference type="Rhea" id="RHEA-COMP:15547"/>
        <dbReference type="ChEBI" id="CHEBI:15378"/>
        <dbReference type="ChEBI" id="CHEBI:29969"/>
        <dbReference type="ChEBI" id="CHEBI:57856"/>
        <dbReference type="ChEBI" id="CHEBI:59789"/>
        <dbReference type="ChEBI" id="CHEBI:61961"/>
        <dbReference type="EC" id="2.1.1.354"/>
    </reaction>
</comment>
<keyword evidence="5" id="KW-0949">S-adenosyl-L-methionine</keyword>
<proteinExistence type="predicted"/>
<accession>D8TTI3</accession>
<dbReference type="PANTHER" id="PTHR45814">
    <property type="entry name" value="HISTONE-LYSINE N-METHYLTRANSFERASE SETD1"/>
    <property type="match status" value="1"/>
</dbReference>
<evidence type="ECO:0000313" key="11">
    <source>
        <dbReference type="Proteomes" id="UP000001058"/>
    </source>
</evidence>
<evidence type="ECO:0000256" key="8">
    <source>
        <dbReference type="ARBA" id="ARBA00047571"/>
    </source>
</evidence>